<dbReference type="EMBL" id="CM029037">
    <property type="protein sequence ID" value="KAG2659393.1"/>
    <property type="molecule type" value="Genomic_DNA"/>
</dbReference>
<keyword evidence="2" id="KW-1185">Reference proteome</keyword>
<accession>A0A8T0XQG0</accession>
<evidence type="ECO:0000313" key="2">
    <source>
        <dbReference type="Proteomes" id="UP000823388"/>
    </source>
</evidence>
<dbReference type="AlphaFoldDB" id="A0A8T0XQG0"/>
<name>A0A8T0XQG0_PANVG</name>
<dbReference type="Proteomes" id="UP000823388">
    <property type="component" value="Chromosome 1K"/>
</dbReference>
<evidence type="ECO:0000313" key="1">
    <source>
        <dbReference type="EMBL" id="KAG2659393.1"/>
    </source>
</evidence>
<organism evidence="1 2">
    <name type="scientific">Panicum virgatum</name>
    <name type="common">Blackwell switchgrass</name>
    <dbReference type="NCBI Taxonomy" id="38727"/>
    <lineage>
        <taxon>Eukaryota</taxon>
        <taxon>Viridiplantae</taxon>
        <taxon>Streptophyta</taxon>
        <taxon>Embryophyta</taxon>
        <taxon>Tracheophyta</taxon>
        <taxon>Spermatophyta</taxon>
        <taxon>Magnoliopsida</taxon>
        <taxon>Liliopsida</taxon>
        <taxon>Poales</taxon>
        <taxon>Poaceae</taxon>
        <taxon>PACMAD clade</taxon>
        <taxon>Panicoideae</taxon>
        <taxon>Panicodae</taxon>
        <taxon>Paniceae</taxon>
        <taxon>Panicinae</taxon>
        <taxon>Panicum</taxon>
        <taxon>Panicum sect. Hiantes</taxon>
    </lineage>
</organism>
<proteinExistence type="predicted"/>
<reference evidence="1" key="1">
    <citation type="submission" date="2020-05" db="EMBL/GenBank/DDBJ databases">
        <title>WGS assembly of Panicum virgatum.</title>
        <authorList>
            <person name="Lovell J.T."/>
            <person name="Jenkins J."/>
            <person name="Shu S."/>
            <person name="Juenger T.E."/>
            <person name="Schmutz J."/>
        </authorList>
    </citation>
    <scope>NUCLEOTIDE SEQUENCE</scope>
    <source>
        <strain evidence="1">AP13</strain>
    </source>
</reference>
<protein>
    <submittedName>
        <fullName evidence="1">Uncharacterized protein</fullName>
    </submittedName>
</protein>
<comment type="caution">
    <text evidence="1">The sequence shown here is derived from an EMBL/GenBank/DDBJ whole genome shotgun (WGS) entry which is preliminary data.</text>
</comment>
<gene>
    <name evidence="1" type="ORF">PVAP13_1KG353700</name>
</gene>
<sequence length="54" mass="6021">MSYTNRASSSRSTMCYSWRRTRGGATVRGSRPLAVAWTGRRALLCCTWSRSSCA</sequence>